<comment type="similarity">
    <text evidence="2">Belongs to the UPF0382 family.</text>
</comment>
<comment type="subcellular location">
    <subcellularLocation>
        <location evidence="1">Membrane</location>
        <topology evidence="1">Multi-pass membrane protein</topology>
    </subcellularLocation>
</comment>
<evidence type="ECO:0000256" key="3">
    <source>
        <dbReference type="ARBA" id="ARBA00022692"/>
    </source>
</evidence>
<accession>A0A7X1AUF1</accession>
<feature type="transmembrane region" description="Helical" evidence="6">
    <location>
        <begin position="76"/>
        <end position="97"/>
    </location>
</feature>
<dbReference type="RefSeq" id="WP_185690978.1">
    <property type="nucleotide sequence ID" value="NZ_JACHVA010000005.1"/>
</dbReference>
<feature type="transmembrane region" description="Helical" evidence="6">
    <location>
        <begin position="45"/>
        <end position="64"/>
    </location>
</feature>
<dbReference type="Pfam" id="PF04241">
    <property type="entry name" value="DUF423"/>
    <property type="match status" value="1"/>
</dbReference>
<dbReference type="PANTHER" id="PTHR43461:SF1">
    <property type="entry name" value="TRANSMEMBRANE PROTEIN 256"/>
    <property type="match status" value="1"/>
</dbReference>
<keyword evidence="5 6" id="KW-0472">Membrane</keyword>
<dbReference type="Proteomes" id="UP000525652">
    <property type="component" value="Unassembled WGS sequence"/>
</dbReference>
<evidence type="ECO:0000256" key="5">
    <source>
        <dbReference type="ARBA" id="ARBA00023136"/>
    </source>
</evidence>
<evidence type="ECO:0000313" key="8">
    <source>
        <dbReference type="Proteomes" id="UP000525652"/>
    </source>
</evidence>
<dbReference type="PANTHER" id="PTHR43461">
    <property type="entry name" value="TRANSMEMBRANE PROTEIN 256"/>
    <property type="match status" value="1"/>
</dbReference>
<evidence type="ECO:0000256" key="6">
    <source>
        <dbReference type="SAM" id="Phobius"/>
    </source>
</evidence>
<comment type="caution">
    <text evidence="7">The sequence shown here is derived from an EMBL/GenBank/DDBJ whole genome shotgun (WGS) entry which is preliminary data.</text>
</comment>
<dbReference type="InterPro" id="IPR006696">
    <property type="entry name" value="DUF423"/>
</dbReference>
<feature type="transmembrane region" description="Helical" evidence="6">
    <location>
        <begin position="109"/>
        <end position="127"/>
    </location>
</feature>
<proteinExistence type="inferred from homology"/>
<dbReference type="EMBL" id="JACHVA010000005">
    <property type="protein sequence ID" value="MBC2600220.1"/>
    <property type="molecule type" value="Genomic_DNA"/>
</dbReference>
<evidence type="ECO:0000256" key="4">
    <source>
        <dbReference type="ARBA" id="ARBA00022989"/>
    </source>
</evidence>
<keyword evidence="3 6" id="KW-0812">Transmembrane</keyword>
<organism evidence="7 8">
    <name type="scientific">Puniceicoccus vermicola</name>
    <dbReference type="NCBI Taxonomy" id="388746"/>
    <lineage>
        <taxon>Bacteria</taxon>
        <taxon>Pseudomonadati</taxon>
        <taxon>Verrucomicrobiota</taxon>
        <taxon>Opitutia</taxon>
        <taxon>Puniceicoccales</taxon>
        <taxon>Puniceicoccaceae</taxon>
        <taxon>Puniceicoccus</taxon>
    </lineage>
</organism>
<keyword evidence="8" id="KW-1185">Reference proteome</keyword>
<sequence length="132" mass="13772">MSRSLGIDRWILGLVAILGFCGVVGGAIGAHPPEGFLAEAKEQAAWTSASLFLLFHVLAILALADLRSRSLAPFRLSVIFFLVGIFLFSGSIFALSAGAPGLLGPVTPLGGLALMIGWLSLAFRLLGKTSAY</sequence>
<name>A0A7X1AUF1_9BACT</name>
<dbReference type="AlphaFoldDB" id="A0A7X1AUF1"/>
<evidence type="ECO:0000256" key="2">
    <source>
        <dbReference type="ARBA" id="ARBA00009694"/>
    </source>
</evidence>
<evidence type="ECO:0000256" key="1">
    <source>
        <dbReference type="ARBA" id="ARBA00004141"/>
    </source>
</evidence>
<evidence type="ECO:0000313" key="7">
    <source>
        <dbReference type="EMBL" id="MBC2600220.1"/>
    </source>
</evidence>
<protein>
    <submittedName>
        <fullName evidence="7">DUF423 domain-containing protein</fullName>
    </submittedName>
</protein>
<dbReference type="GO" id="GO:0016020">
    <property type="term" value="C:membrane"/>
    <property type="evidence" value="ECO:0007669"/>
    <property type="project" value="UniProtKB-SubCell"/>
</dbReference>
<keyword evidence="4 6" id="KW-1133">Transmembrane helix</keyword>
<reference evidence="7 8" key="1">
    <citation type="submission" date="2020-07" db="EMBL/GenBank/DDBJ databases">
        <authorList>
            <person name="Feng X."/>
        </authorList>
    </citation>
    <scope>NUCLEOTIDE SEQUENCE [LARGE SCALE GENOMIC DNA]</scope>
    <source>
        <strain evidence="7 8">JCM14086</strain>
    </source>
</reference>
<gene>
    <name evidence="7" type="ORF">H5P30_00325</name>
</gene>